<accession>A0A1S9D5P1</accession>
<dbReference type="InterPro" id="IPR001394">
    <property type="entry name" value="Peptidase_C19_UCH"/>
</dbReference>
<dbReference type="InterPro" id="IPR028889">
    <property type="entry name" value="USP"/>
</dbReference>
<dbReference type="NCBIfam" id="TIGR02429">
    <property type="entry name" value="pcaI_scoA_fam"/>
    <property type="match status" value="1"/>
</dbReference>
<dbReference type="InterPro" id="IPR025305">
    <property type="entry name" value="UCH_repeat_domain"/>
</dbReference>
<evidence type="ECO:0000256" key="1">
    <source>
        <dbReference type="ARBA" id="ARBA00022679"/>
    </source>
</evidence>
<feature type="domain" description="USP" evidence="3">
    <location>
        <begin position="627"/>
        <end position="1201"/>
    </location>
</feature>
<feature type="region of interest" description="Disordered" evidence="2">
    <location>
        <begin position="1218"/>
        <end position="1296"/>
    </location>
</feature>
<dbReference type="Pfam" id="PF00443">
    <property type="entry name" value="UCH"/>
    <property type="match status" value="2"/>
</dbReference>
<organism evidence="4 5">
    <name type="scientific">Aspergillus oryzae</name>
    <name type="common">Yellow koji mold</name>
    <dbReference type="NCBI Taxonomy" id="5062"/>
    <lineage>
        <taxon>Eukaryota</taxon>
        <taxon>Fungi</taxon>
        <taxon>Dikarya</taxon>
        <taxon>Ascomycota</taxon>
        <taxon>Pezizomycotina</taxon>
        <taxon>Eurotiomycetes</taxon>
        <taxon>Eurotiomycetidae</taxon>
        <taxon>Eurotiales</taxon>
        <taxon>Aspergillaceae</taxon>
        <taxon>Aspergillus</taxon>
        <taxon>Aspergillus subgen. Circumdati</taxon>
    </lineage>
</organism>
<evidence type="ECO:0000259" key="3">
    <source>
        <dbReference type="PROSITE" id="PS50235"/>
    </source>
</evidence>
<dbReference type="eggNOG" id="KOG1863">
    <property type="taxonomic scope" value="Eukaryota"/>
</dbReference>
<feature type="region of interest" description="Disordered" evidence="2">
    <location>
        <begin position="834"/>
        <end position="866"/>
    </location>
</feature>
<dbReference type="PROSITE" id="PS00972">
    <property type="entry name" value="USP_1"/>
    <property type="match status" value="1"/>
</dbReference>
<dbReference type="Proteomes" id="UP000190312">
    <property type="component" value="Unassembled WGS sequence"/>
</dbReference>
<dbReference type="Gene3D" id="3.90.70.10">
    <property type="entry name" value="Cysteine proteinases"/>
    <property type="match status" value="2"/>
</dbReference>
<gene>
    <name evidence="4" type="ORF">OAory_01051960</name>
</gene>
<protein>
    <submittedName>
        <fullName evidence="4">3-oxoacid CoA-transferase subunit B</fullName>
    </submittedName>
</protein>
<dbReference type="VEuPathDB" id="FungiDB:AO090009000718"/>
<dbReference type="InterPro" id="IPR037171">
    <property type="entry name" value="NagB/RpiA_transferase-like"/>
</dbReference>
<dbReference type="OrthoDB" id="2420415at2759"/>
<feature type="compositionally biased region" description="Polar residues" evidence="2">
    <location>
        <begin position="838"/>
        <end position="850"/>
    </location>
</feature>
<dbReference type="InterPro" id="IPR004165">
    <property type="entry name" value="CoA_trans_fam_I"/>
</dbReference>
<dbReference type="Pfam" id="PF01144">
    <property type="entry name" value="CoA_trans"/>
    <property type="match status" value="2"/>
</dbReference>
<dbReference type="EMBL" id="MKZY01000011">
    <property type="protein sequence ID" value="OOO04349.1"/>
    <property type="molecule type" value="Genomic_DNA"/>
</dbReference>
<dbReference type="InterPro" id="IPR038765">
    <property type="entry name" value="Papain-like_cys_pep_sf"/>
</dbReference>
<dbReference type="FunFam" id="3.90.70.10:FF:000122">
    <property type="entry name" value="Ubiquitin carboxyl-terminal hydrolase 2"/>
    <property type="match status" value="1"/>
</dbReference>
<dbReference type="SMART" id="SM00882">
    <property type="entry name" value="CoA_trans"/>
    <property type="match status" value="2"/>
</dbReference>
<dbReference type="Pfam" id="PF13446">
    <property type="entry name" value="RPT"/>
    <property type="match status" value="4"/>
</dbReference>
<dbReference type="Gene3D" id="3.40.1080.10">
    <property type="entry name" value="Glutaconate Coenzyme A-transferase"/>
    <property type="match status" value="2"/>
</dbReference>
<dbReference type="SUPFAM" id="SSF100950">
    <property type="entry name" value="NagB/RpiA/CoA transferase-like"/>
    <property type="match status" value="2"/>
</dbReference>
<evidence type="ECO:0000313" key="5">
    <source>
        <dbReference type="Proteomes" id="UP000190312"/>
    </source>
</evidence>
<dbReference type="InterPro" id="IPR018200">
    <property type="entry name" value="USP_CS"/>
</dbReference>
<evidence type="ECO:0000256" key="2">
    <source>
        <dbReference type="SAM" id="MobiDB-lite"/>
    </source>
</evidence>
<dbReference type="PROSITE" id="PS50235">
    <property type="entry name" value="USP_3"/>
    <property type="match status" value="1"/>
</dbReference>
<dbReference type="InterPro" id="IPR004164">
    <property type="entry name" value="CoA_transf_AS"/>
</dbReference>
<dbReference type="InterPro" id="IPR012791">
    <property type="entry name" value="3-oxoacid_CoA-transf_B"/>
</dbReference>
<proteinExistence type="predicted"/>
<dbReference type="FunFam" id="3.40.1080.10:FF:000001">
    <property type="entry name" value="Succinyl-coa:3-ketoacid-coenzyme a transferase subunit b"/>
    <property type="match status" value="1"/>
</dbReference>
<evidence type="ECO:0000313" key="4">
    <source>
        <dbReference type="EMBL" id="OOO04349.1"/>
    </source>
</evidence>
<dbReference type="PANTHER" id="PTHR13707">
    <property type="entry name" value="KETOACID-COENZYME A TRANSFERASE"/>
    <property type="match status" value="1"/>
</dbReference>
<feature type="compositionally biased region" description="Pro residues" evidence="2">
    <location>
        <begin position="851"/>
        <end position="864"/>
    </location>
</feature>
<dbReference type="PANTHER" id="PTHR13707:SF23">
    <property type="entry name" value="SUCCINYL-COA:3-KETOACID-COENZYME A TRANSFERASE"/>
    <property type="match status" value="1"/>
</dbReference>
<dbReference type="InterPro" id="IPR012792">
    <property type="entry name" value="3-oxoacid_CoA-transf_A"/>
</dbReference>
<feature type="region of interest" description="Disordered" evidence="2">
    <location>
        <begin position="749"/>
        <end position="821"/>
    </location>
</feature>
<dbReference type="GO" id="GO:0008260">
    <property type="term" value="F:succinyl-CoA:3-oxo-acid CoA-transferase activity"/>
    <property type="evidence" value="ECO:0007669"/>
    <property type="project" value="TreeGrafter"/>
</dbReference>
<dbReference type="CDD" id="cd02666">
    <property type="entry name" value="Peptidase_C19J"/>
    <property type="match status" value="1"/>
</dbReference>
<dbReference type="PROSITE" id="PS01274">
    <property type="entry name" value="COA_TRANSF_2"/>
    <property type="match status" value="1"/>
</dbReference>
<dbReference type="SUPFAM" id="SSF54001">
    <property type="entry name" value="Cysteine proteinases"/>
    <property type="match status" value="1"/>
</dbReference>
<dbReference type="NCBIfam" id="TIGR02428">
    <property type="entry name" value="pcaJ_scoB_fam"/>
    <property type="match status" value="1"/>
</dbReference>
<dbReference type="PROSITE" id="PS00973">
    <property type="entry name" value="USP_2"/>
    <property type="match status" value="1"/>
</dbReference>
<sequence>MHTVLTWTTRRPGKTAPRLVQDIYEYDPAHPPATGRNLLADVPPVFPEYYNGPLEHISSAACRHNFVSKPAQSYVPQSEQGNTGASTKVSAVCLMCRYHLQVEVSSTPGIGQPSTRFSDHVHHLVYKSGKHRGGAAPEEVSPKGQMLEMFHYECSYLSCSVAVSLRFASPVLNDDRVRLLTDPEVLRQRANEAFAAHPDRLEGVAPPTPINVLLNLRTYISNALLDSQQSKSISAVNKRFMTCFGVEGKPCKDLLEFLGFSSKNEGFWEPPRPNPWAEFPYRDQLKIFLDDVIHELTALIEQRPVVEKKGHQLEFIRQPVFNDLLYALGSLDYPKASRSSEFQMAPQPYYEDLGVVEDMAASSIIEAFNRQVSVDPARTPVYLKCLKSIGILRGGEDGSLIDQAVQVAYSEGKYTEEDVVDAYKYFGLSHDDQRLTEESIIGKFYAYLGATTAVQETETRRQLWRIGDSRRSERIKAAAEERVSTAEQARVFLGVSADTPDDFVMAVYTAKVNDNPSSRDLARRAVQLLAEERKSEALKHFLKTGEMTAGEMDVADAYRLLQIPDRTVDEGAIMAAYTICVDEAPAQAENYNQALRIIAKDKNSPLLSNMVSGSTTKPDRNLAEWPVGLQNIGNTCYLNSLLQFYFSIRPYRDMVLDFEKFKMEINEDMLGQKQVGSRKVSQKEVERSQRFLSELRTLFNDMITAPATYVIPTQELARLTLISPSNEAAIRRRSTLSGIRPSALGEINGVPVMGPLGPPQLTPESEVKGPIAPEPEKPQRSTTSDVDSEATLVSDGARIDATVPSSNDKEPEPLVTDPTKMDVQDVLTPEAVEYQPSDKPTSGEQNELSSQPPPVPPRPGPQPDPQKQLIEEVEIGAQQDVTEVINNVLFQSQCAIKPISLAPDGEQLDQVKDLFYGKAKSYIQTTEGVRSKEEWWCDIKIDVATGSRDIYAAIDGAFDVQKVSVGNSVAEQFSAISKLPPVLQVQVQRVQFDPVKKRSFKSTHHLELKETIYLDRYMDTQQPEILNRRRQCWEWKNALRTLEARRAELQRQSEADGLDIPSLFDNAKDVLEELNSMKEDPEIAADAVPINSELIPELNQLSQIARAELNYIEQEIKDLQTMISSQFADYKHLAYRLYAVFVHHGSVEFGHYYIYICDFERNIWRKYNDNYVTEVHDLDEIFTSQDRQNPPTPYFLVYVNATMKDRLVSPLCREILESPPEDQLSGDGGIATEGVTPPTVAEDVDMNPPAYDEIWADKGTSGTEDNHHIEDKTGPTGVGGNEVTGRGPSNKDTDFHDVQCCDSSQQTVVLSVRLIPLGSQFTMPSQVATCLRLARQFSADPSKHQRFLARAFSSSVRRSEINKVVSSAELAIKDMKSNSTVLAGGFGLSGVPDTLINAVRANPSITGLTVVSNNAGVDGAGLGLLLESKQISKMIASYVGENKTFERMYLTGEIELELTPQGTLAERCRSGGHGIPAFYTPAAFGTVVQTGELPLRHNADGTVALRSKPRDVKVFDGKSYVMEESIKGDYALVKAYKADKLGNCQFRYAAQNFNGAMGRNAKMTIVEAEHIVEPGEIEPAAIHLPGIYVKRVIQSTTPKNIEKYTFAKEEGEDTAALGKGDTAAKRERIVRRAAKEFKNGMYANLGIGMPMLAPNFVDPSVEVQLQSENGILGLGPYPKKGQEDPDLINAGKETVTLAPGAACFGSDESFGMIRSGRIDLTILGAMQVSARGDLANWMLPGKIKGFGGAMDLVSNPSATKVVVTMEHTDKKGNPKIVKQCEFPLTGKTCVSRIITELCVFDVDFTDGLTLVELADGVTVDEVRSKTEAPFKVADDVKPML</sequence>
<dbReference type="GO" id="GO:0016579">
    <property type="term" value="P:protein deubiquitination"/>
    <property type="evidence" value="ECO:0007669"/>
    <property type="project" value="InterPro"/>
</dbReference>
<feature type="compositionally biased region" description="Basic and acidic residues" evidence="2">
    <location>
        <begin position="1264"/>
        <end position="1273"/>
    </location>
</feature>
<dbReference type="VEuPathDB" id="FungiDB:AO090009000195"/>
<comment type="caution">
    <text evidence="4">The sequence shown here is derived from an EMBL/GenBank/DDBJ whole genome shotgun (WGS) entry which is preliminary data.</text>
</comment>
<reference evidence="4 5" key="1">
    <citation type="submission" date="2016-10" db="EMBL/GenBank/DDBJ databases">
        <title>Genome sequencing of Aspergillus oryzae BCC7051.</title>
        <authorList>
            <person name="Thammarongtham C."/>
            <person name="Vorapreeda T."/>
            <person name="Nookaew I."/>
            <person name="Srisuk T."/>
            <person name="Land M."/>
            <person name="Jeennor S."/>
            <person name="Laoteng K."/>
        </authorList>
    </citation>
    <scope>NUCLEOTIDE SEQUENCE [LARGE SCALE GENOMIC DNA]</scope>
    <source>
        <strain evidence="4 5">BCC7051</strain>
    </source>
</reference>
<name>A0A1S9D5P1_ASPOZ</name>
<dbReference type="GO" id="GO:0004843">
    <property type="term" value="F:cysteine-type deubiquitinase activity"/>
    <property type="evidence" value="ECO:0007669"/>
    <property type="project" value="InterPro"/>
</dbReference>
<keyword evidence="1 4" id="KW-0808">Transferase</keyword>